<name>A0A7J0E309_9ERIC</name>
<dbReference type="AlphaFoldDB" id="A0A7J0E309"/>
<keyword evidence="5" id="KW-0805">Transcription regulation</keyword>
<evidence type="ECO:0000256" key="10">
    <source>
        <dbReference type="SAM" id="MobiDB-lite"/>
    </source>
</evidence>
<dbReference type="OrthoDB" id="2162994at2759"/>
<dbReference type="Pfam" id="PF00320">
    <property type="entry name" value="GATA"/>
    <property type="match status" value="1"/>
</dbReference>
<evidence type="ECO:0000313" key="13">
    <source>
        <dbReference type="Proteomes" id="UP000585474"/>
    </source>
</evidence>
<protein>
    <submittedName>
        <fullName evidence="12">GATA transcription factor 5</fullName>
    </submittedName>
</protein>
<keyword evidence="13" id="KW-1185">Reference proteome</keyword>
<keyword evidence="6" id="KW-0238">DNA-binding</keyword>
<feature type="region of interest" description="Disordered" evidence="10">
    <location>
        <begin position="150"/>
        <end position="210"/>
    </location>
</feature>
<organism evidence="12 13">
    <name type="scientific">Actinidia rufa</name>
    <dbReference type="NCBI Taxonomy" id="165716"/>
    <lineage>
        <taxon>Eukaryota</taxon>
        <taxon>Viridiplantae</taxon>
        <taxon>Streptophyta</taxon>
        <taxon>Embryophyta</taxon>
        <taxon>Tracheophyta</taxon>
        <taxon>Spermatophyta</taxon>
        <taxon>Magnoliopsida</taxon>
        <taxon>eudicotyledons</taxon>
        <taxon>Gunneridae</taxon>
        <taxon>Pentapetalae</taxon>
        <taxon>asterids</taxon>
        <taxon>Ericales</taxon>
        <taxon>Actinidiaceae</taxon>
        <taxon>Actinidia</taxon>
    </lineage>
</organism>
<dbReference type="GO" id="GO:0005634">
    <property type="term" value="C:nucleus"/>
    <property type="evidence" value="ECO:0007669"/>
    <property type="project" value="TreeGrafter"/>
</dbReference>
<dbReference type="GO" id="GO:0008270">
    <property type="term" value="F:zinc ion binding"/>
    <property type="evidence" value="ECO:0007669"/>
    <property type="project" value="UniProtKB-KW"/>
</dbReference>
<feature type="domain" description="GATA-type" evidence="11">
    <location>
        <begin position="203"/>
        <end position="239"/>
    </location>
</feature>
<keyword evidence="7" id="KW-0010">Activator</keyword>
<evidence type="ECO:0000256" key="4">
    <source>
        <dbReference type="ARBA" id="ARBA00022833"/>
    </source>
</evidence>
<dbReference type="CDD" id="cd00202">
    <property type="entry name" value="ZnF_GATA"/>
    <property type="match status" value="1"/>
</dbReference>
<dbReference type="PROSITE" id="PS50114">
    <property type="entry name" value="GATA_ZN_FINGER_2"/>
    <property type="match status" value="1"/>
</dbReference>
<sequence length="465" mass="50635">MLYPTHHPFFVPFTFTAPILSPSPTTLPFPIPVEQSMDYVEATLKPSFEPPKKAQSQPQGFSVDSPAEQKQSNKTSFDFGCSELSVPAEDAASLEWLSHFVEDSFSNYSVPFPAGKSQENPVEHQSEPVKAKPCFVTSVQTKARSKRSRTGFRVWSLSSTSESSTSSSSTTSSSPDSLLRPPIPSTEAKKQKRRKRETGGGGAQQPRRCSHCLVQKTPQWRAGPLGAKTLCNACGVRFKSGRLLPEYRPACSPTFSSDVHSNNHRKVMEMRRKKEPEHGAVNPTVHCDLFALRNVRRATLSSLSLAAIVAMDVSHFICIFSPVLPGQTFPSPSGMMEAGIVVPTLKAFSLRTHDNHEFILAAGDQEAAVLSPGGSLLSSIMLPSPPTHALICEDFSNDGLTDLILVTSNGVYGFVQTRHPGALFFSMLISCFPYKIEGAGYAQPFCFGLDTRASGCLDRSFGSCF</sequence>
<dbReference type="PANTHER" id="PTHR45658:SF92">
    <property type="entry name" value="GATA TRANSCRIPTION FACTOR 5"/>
    <property type="match status" value="1"/>
</dbReference>
<comment type="similarity">
    <text evidence="1">Belongs to the type IV zinc-finger family. Class A subfamily.</text>
</comment>
<dbReference type="FunFam" id="3.30.50.10:FF:000018">
    <property type="entry name" value="GATA transcription factor"/>
    <property type="match status" value="1"/>
</dbReference>
<dbReference type="EMBL" id="BJWL01000001">
    <property type="protein sequence ID" value="GFY80309.1"/>
    <property type="molecule type" value="Genomic_DNA"/>
</dbReference>
<comment type="caution">
    <text evidence="12">The sequence shown here is derived from an EMBL/GenBank/DDBJ whole genome shotgun (WGS) entry which is preliminary data.</text>
</comment>
<feature type="compositionally biased region" description="Polar residues" evidence="10">
    <location>
        <begin position="54"/>
        <end position="74"/>
    </location>
</feature>
<proteinExistence type="inferred from homology"/>
<dbReference type="PROSITE" id="PS00344">
    <property type="entry name" value="GATA_ZN_FINGER_1"/>
    <property type="match status" value="1"/>
</dbReference>
<dbReference type="Gene3D" id="3.30.50.10">
    <property type="entry name" value="Erythroid Transcription Factor GATA-1, subunit A"/>
    <property type="match status" value="1"/>
</dbReference>
<feature type="compositionally biased region" description="Low complexity" evidence="10">
    <location>
        <begin position="156"/>
        <end position="180"/>
    </location>
</feature>
<evidence type="ECO:0000256" key="2">
    <source>
        <dbReference type="ARBA" id="ARBA00022723"/>
    </source>
</evidence>
<evidence type="ECO:0000259" key="11">
    <source>
        <dbReference type="PROSITE" id="PS50114"/>
    </source>
</evidence>
<dbReference type="PANTHER" id="PTHR45658">
    <property type="entry name" value="GATA TRANSCRIPTION FACTOR"/>
    <property type="match status" value="1"/>
</dbReference>
<evidence type="ECO:0000256" key="7">
    <source>
        <dbReference type="ARBA" id="ARBA00023159"/>
    </source>
</evidence>
<dbReference type="InterPro" id="IPR013088">
    <property type="entry name" value="Znf_NHR/GATA"/>
</dbReference>
<evidence type="ECO:0000256" key="5">
    <source>
        <dbReference type="ARBA" id="ARBA00023015"/>
    </source>
</evidence>
<evidence type="ECO:0000256" key="9">
    <source>
        <dbReference type="PROSITE-ProRule" id="PRU00094"/>
    </source>
</evidence>
<keyword evidence="3 9" id="KW-0863">Zinc-finger</keyword>
<dbReference type="GO" id="GO:0043565">
    <property type="term" value="F:sequence-specific DNA binding"/>
    <property type="evidence" value="ECO:0007669"/>
    <property type="project" value="InterPro"/>
</dbReference>
<dbReference type="SUPFAM" id="SSF57716">
    <property type="entry name" value="Glucocorticoid receptor-like (DNA-binding domain)"/>
    <property type="match status" value="1"/>
</dbReference>
<dbReference type="GO" id="GO:0006355">
    <property type="term" value="P:regulation of DNA-templated transcription"/>
    <property type="evidence" value="ECO:0007669"/>
    <property type="project" value="InterPro"/>
</dbReference>
<evidence type="ECO:0000256" key="3">
    <source>
        <dbReference type="ARBA" id="ARBA00022771"/>
    </source>
</evidence>
<dbReference type="InterPro" id="IPR000679">
    <property type="entry name" value="Znf_GATA"/>
</dbReference>
<feature type="region of interest" description="Disordered" evidence="10">
    <location>
        <begin position="48"/>
        <end position="74"/>
    </location>
</feature>
<accession>A0A7J0E309</accession>
<dbReference type="SMART" id="SM00401">
    <property type="entry name" value="ZnF_GATA"/>
    <property type="match status" value="1"/>
</dbReference>
<gene>
    <name evidence="12" type="ORF">Acr_01g0001180</name>
</gene>
<dbReference type="Proteomes" id="UP000585474">
    <property type="component" value="Unassembled WGS sequence"/>
</dbReference>
<dbReference type="GO" id="GO:0030154">
    <property type="term" value="P:cell differentiation"/>
    <property type="evidence" value="ECO:0007669"/>
    <property type="project" value="TreeGrafter"/>
</dbReference>
<keyword evidence="8" id="KW-0804">Transcription</keyword>
<keyword evidence="4" id="KW-0862">Zinc</keyword>
<evidence type="ECO:0000256" key="1">
    <source>
        <dbReference type="ARBA" id="ARBA00005694"/>
    </source>
</evidence>
<evidence type="ECO:0000313" key="12">
    <source>
        <dbReference type="EMBL" id="GFY80309.1"/>
    </source>
</evidence>
<dbReference type="InterPro" id="IPR051140">
    <property type="entry name" value="GATA_TF"/>
</dbReference>
<evidence type="ECO:0000256" key="6">
    <source>
        <dbReference type="ARBA" id="ARBA00023125"/>
    </source>
</evidence>
<reference evidence="12 13" key="1">
    <citation type="submission" date="2019-07" db="EMBL/GenBank/DDBJ databases">
        <title>De Novo Assembly of kiwifruit Actinidia rufa.</title>
        <authorList>
            <person name="Sugita-Konishi S."/>
            <person name="Sato K."/>
            <person name="Mori E."/>
            <person name="Abe Y."/>
            <person name="Kisaki G."/>
            <person name="Hamano K."/>
            <person name="Suezawa K."/>
            <person name="Otani M."/>
            <person name="Fukuda T."/>
            <person name="Manabe T."/>
            <person name="Gomi K."/>
            <person name="Tabuchi M."/>
            <person name="Akimitsu K."/>
            <person name="Kataoka I."/>
        </authorList>
    </citation>
    <scope>NUCLEOTIDE SEQUENCE [LARGE SCALE GENOMIC DNA]</scope>
    <source>
        <strain evidence="13">cv. Fuchu</strain>
    </source>
</reference>
<evidence type="ECO:0000256" key="8">
    <source>
        <dbReference type="ARBA" id="ARBA00023163"/>
    </source>
</evidence>
<keyword evidence="2" id="KW-0479">Metal-binding</keyword>